<dbReference type="Pfam" id="PF00595">
    <property type="entry name" value="PDZ"/>
    <property type="match status" value="1"/>
</dbReference>
<feature type="region of interest" description="Disordered" evidence="1">
    <location>
        <begin position="1"/>
        <end position="22"/>
    </location>
</feature>
<dbReference type="EMBL" id="JAEHOE010000025">
    <property type="protein sequence ID" value="KAG2495368.1"/>
    <property type="molecule type" value="Genomic_DNA"/>
</dbReference>
<dbReference type="Proteomes" id="UP000612055">
    <property type="component" value="Unassembled WGS sequence"/>
</dbReference>
<feature type="domain" description="PDZ" evidence="2">
    <location>
        <begin position="62"/>
        <end position="125"/>
    </location>
</feature>
<organism evidence="3 4">
    <name type="scientific">Edaphochlamys debaryana</name>
    <dbReference type="NCBI Taxonomy" id="47281"/>
    <lineage>
        <taxon>Eukaryota</taxon>
        <taxon>Viridiplantae</taxon>
        <taxon>Chlorophyta</taxon>
        <taxon>core chlorophytes</taxon>
        <taxon>Chlorophyceae</taxon>
        <taxon>CS clade</taxon>
        <taxon>Chlamydomonadales</taxon>
        <taxon>Chlamydomonadales incertae sedis</taxon>
        <taxon>Edaphochlamys</taxon>
    </lineage>
</organism>
<evidence type="ECO:0000313" key="4">
    <source>
        <dbReference type="Proteomes" id="UP000612055"/>
    </source>
</evidence>
<comment type="caution">
    <text evidence="3">The sequence shown here is derived from an EMBL/GenBank/DDBJ whole genome shotgun (WGS) entry which is preliminary data.</text>
</comment>
<keyword evidence="4" id="KW-1185">Reference proteome</keyword>
<sequence length="167" mass="17461">MLLASRSPAALGRHSSARSRALAPRQRLLARAQQESNNGALSSADQVPIGCARYTVSLKKPLGIVLEQDAKSGNIFVVEVKAGGSAALDGRVRVGDQLIATTGVTYSREEDYNGATVRQGQQVVRMRVMGESFKTVSAAIGSHPGHMPVTLELQACDPGAGIAPGPK</sequence>
<evidence type="ECO:0000256" key="1">
    <source>
        <dbReference type="SAM" id="MobiDB-lite"/>
    </source>
</evidence>
<feature type="compositionally biased region" description="Low complexity" evidence="1">
    <location>
        <begin position="9"/>
        <end position="22"/>
    </location>
</feature>
<dbReference type="AlphaFoldDB" id="A0A835Y615"/>
<proteinExistence type="predicted"/>
<dbReference type="PROSITE" id="PS50106">
    <property type="entry name" value="PDZ"/>
    <property type="match status" value="1"/>
</dbReference>
<dbReference type="Gene3D" id="2.30.42.10">
    <property type="match status" value="1"/>
</dbReference>
<evidence type="ECO:0000259" key="2">
    <source>
        <dbReference type="PROSITE" id="PS50106"/>
    </source>
</evidence>
<dbReference type="InterPro" id="IPR036034">
    <property type="entry name" value="PDZ_sf"/>
</dbReference>
<evidence type="ECO:0000313" key="3">
    <source>
        <dbReference type="EMBL" id="KAG2495368.1"/>
    </source>
</evidence>
<protein>
    <recommendedName>
        <fullName evidence="2">PDZ domain-containing protein</fullName>
    </recommendedName>
</protein>
<reference evidence="3" key="1">
    <citation type="journal article" date="2020" name="bioRxiv">
        <title>Comparative genomics of Chlamydomonas.</title>
        <authorList>
            <person name="Craig R.J."/>
            <person name="Hasan A.R."/>
            <person name="Ness R.W."/>
            <person name="Keightley P.D."/>
        </authorList>
    </citation>
    <scope>NUCLEOTIDE SEQUENCE</scope>
    <source>
        <strain evidence="3">CCAP 11/70</strain>
    </source>
</reference>
<dbReference type="OrthoDB" id="439127at2759"/>
<name>A0A835Y615_9CHLO</name>
<dbReference type="SUPFAM" id="SSF50156">
    <property type="entry name" value="PDZ domain-like"/>
    <property type="match status" value="1"/>
</dbReference>
<accession>A0A835Y615</accession>
<gene>
    <name evidence="3" type="ORF">HYH03_006636</name>
</gene>
<dbReference type="InterPro" id="IPR001478">
    <property type="entry name" value="PDZ"/>
</dbReference>